<dbReference type="Proteomes" id="UP000276128">
    <property type="component" value="Unassembled WGS sequence"/>
</dbReference>
<name>A0A3S0BLP4_9BACL</name>
<organism evidence="1 2">
    <name type="scientific">Paenibacillus whitsoniae</name>
    <dbReference type="NCBI Taxonomy" id="2496558"/>
    <lineage>
        <taxon>Bacteria</taxon>
        <taxon>Bacillati</taxon>
        <taxon>Bacillota</taxon>
        <taxon>Bacilli</taxon>
        <taxon>Bacillales</taxon>
        <taxon>Paenibacillaceae</taxon>
        <taxon>Paenibacillus</taxon>
    </lineage>
</organism>
<dbReference type="EMBL" id="RXHU01000033">
    <property type="protein sequence ID" value="RTE09471.1"/>
    <property type="molecule type" value="Genomic_DNA"/>
</dbReference>
<dbReference type="InterPro" id="IPR009702">
    <property type="entry name" value="DUF1284"/>
</dbReference>
<evidence type="ECO:0000313" key="2">
    <source>
        <dbReference type="Proteomes" id="UP000276128"/>
    </source>
</evidence>
<dbReference type="OrthoDB" id="121064at2"/>
<reference evidence="1 2" key="1">
    <citation type="submission" date="2018-12" db="EMBL/GenBank/DDBJ databases">
        <title>Bacillus ochoae sp. nov., Paenibacillus whitsoniae sp. nov., Paenibacillus spiritus sp. nov. Isolated from the Mars Exploration Rover during spacecraft assembly.</title>
        <authorList>
            <person name="Seuylemezian A."/>
            <person name="Vaishampayan P."/>
        </authorList>
    </citation>
    <scope>NUCLEOTIDE SEQUENCE [LARGE SCALE GENOMIC DNA]</scope>
    <source>
        <strain evidence="1 2">MER 54</strain>
    </source>
</reference>
<proteinExistence type="predicted"/>
<comment type="caution">
    <text evidence="1">The sequence shown here is derived from an EMBL/GenBank/DDBJ whole genome shotgun (WGS) entry which is preliminary data.</text>
</comment>
<gene>
    <name evidence="1" type="ORF">EJQ19_12275</name>
</gene>
<accession>A0A3S0BLP4</accession>
<sequence>MPIQLRGHHLLCLLGYRGMGYSDAFCENMTAVYEQLREEPETMIRLVLGPDDLCAFHPIEGEQHCENRTVYTRDAEIAAVVGMEVGMERSWADICAKVAERMKPSDIHHLCATCRWEPYGVCADGVRIIGEGGALPPVAKR</sequence>
<keyword evidence="2" id="KW-1185">Reference proteome</keyword>
<evidence type="ECO:0000313" key="1">
    <source>
        <dbReference type="EMBL" id="RTE09471.1"/>
    </source>
</evidence>
<dbReference type="AlphaFoldDB" id="A0A3S0BLP4"/>
<protein>
    <submittedName>
        <fullName evidence="1">DUF1284 domain-containing protein</fullName>
    </submittedName>
</protein>
<dbReference type="Pfam" id="PF06935">
    <property type="entry name" value="DUF1284"/>
    <property type="match status" value="1"/>
</dbReference>